<dbReference type="Proteomes" id="UP001152320">
    <property type="component" value="Chromosome 12"/>
</dbReference>
<name>A0A9Q1BSS6_HOLLE</name>
<organism evidence="6 7">
    <name type="scientific">Holothuria leucospilota</name>
    <name type="common">Black long sea cucumber</name>
    <name type="synonym">Mertensiothuria leucospilota</name>
    <dbReference type="NCBI Taxonomy" id="206669"/>
    <lineage>
        <taxon>Eukaryota</taxon>
        <taxon>Metazoa</taxon>
        <taxon>Echinodermata</taxon>
        <taxon>Eleutherozoa</taxon>
        <taxon>Echinozoa</taxon>
        <taxon>Holothuroidea</taxon>
        <taxon>Aspidochirotacea</taxon>
        <taxon>Aspidochirotida</taxon>
        <taxon>Holothuriidae</taxon>
        <taxon>Holothuria</taxon>
    </lineage>
</organism>
<feature type="compositionally biased region" description="Basic residues" evidence="3">
    <location>
        <begin position="595"/>
        <end position="613"/>
    </location>
</feature>
<feature type="compositionally biased region" description="Basic and acidic residues" evidence="3">
    <location>
        <begin position="507"/>
        <end position="526"/>
    </location>
</feature>
<comment type="subcellular location">
    <subcellularLocation>
        <location evidence="1">Cytoplasm</location>
    </subcellularLocation>
</comment>
<feature type="domain" description="[F-actin]-monooxygenase MICAL1-3-like Rossman" evidence="5">
    <location>
        <begin position="247"/>
        <end position="374"/>
    </location>
</feature>
<feature type="region of interest" description="Disordered" evidence="3">
    <location>
        <begin position="507"/>
        <end position="629"/>
    </location>
</feature>
<evidence type="ECO:0000256" key="2">
    <source>
        <dbReference type="ARBA" id="ARBA00022490"/>
    </source>
</evidence>
<dbReference type="InterPro" id="IPR002938">
    <property type="entry name" value="FAD-bd"/>
</dbReference>
<evidence type="ECO:0000256" key="1">
    <source>
        <dbReference type="ARBA" id="ARBA00004496"/>
    </source>
</evidence>
<feature type="compositionally biased region" description="Basic and acidic residues" evidence="3">
    <location>
        <begin position="578"/>
        <end position="594"/>
    </location>
</feature>
<dbReference type="PANTHER" id="PTHR23167:SF54">
    <property type="entry name" value="[F-ACTIN]-MONOOXYGENASE MICAL"/>
    <property type="match status" value="1"/>
</dbReference>
<evidence type="ECO:0000259" key="4">
    <source>
        <dbReference type="Pfam" id="PF01494"/>
    </source>
</evidence>
<feature type="domain" description="FAD-binding" evidence="4">
    <location>
        <begin position="95"/>
        <end position="132"/>
    </location>
</feature>
<comment type="caution">
    <text evidence="6">The sequence shown here is derived from an EMBL/GenBank/DDBJ whole genome shotgun (WGS) entry which is preliminary data.</text>
</comment>
<sequence>MSQSVESKDAEVPQGKLLQELLKKFSDADDAKEIQESFRAICNETGEGKDGDKPYKVLSQKTDFHRAQNLRKAFDSKFNSKDYKKDGREACKNKQVLVVGAGPCGLRAAIELAFLGFRVVVVEKRNTFSRNSVLQVWTFLVDDLKSLGFRELYPKFGLSDRNHVSIRRLQIVLMKIALLLGVDVQLGVEFETVEEPGDKDKGWRARLKPANHPTSKFDFEVLIVANGQQNIQLTDLGFSWTKIERKLAIAIAANFQNKNKKEDFDQEDMGGVSIMNKMEIFTELKAKKDVDIENLVYLRDETHYFVMTGKKENLLKRGVLREDTGKKSLLNKDNIDREKLKQLAKDVASHCTKEKIDLKFSEWANGEADVAMFEFTSRSHANEAAIVKEAKNNKKLLMGLVGDSLKQPFWPEGVGIAHGIFSVYDTAWMVYEWFSGKVTEEEVIENRKTTYNCLRAMTKESLSTIREYGIDPKKRYAEYRAIQSPKVVDIPSTSKVEKPVNARKLDLGELKPVQEEKQQGVEDLMDKFGGGKKRKPKKEDETDQEAADKKKQKSKGISRLFFWRGGKKKKKASSTENIDQKDNKGKKDGGEFKRGRFRSFRKSFRLSRRKKEKRIQEDKGAENDAPNQS</sequence>
<dbReference type="SUPFAM" id="SSF51905">
    <property type="entry name" value="FAD/NAD(P)-binding domain"/>
    <property type="match status" value="1"/>
</dbReference>
<accession>A0A9Q1BSS6</accession>
<evidence type="ECO:0000313" key="6">
    <source>
        <dbReference type="EMBL" id="KAJ8032018.1"/>
    </source>
</evidence>
<dbReference type="Gene3D" id="3.50.50.60">
    <property type="entry name" value="FAD/NAD(P)-binding domain"/>
    <property type="match status" value="1"/>
</dbReference>
<keyword evidence="2" id="KW-0963">Cytoplasm</keyword>
<dbReference type="InterPro" id="IPR036188">
    <property type="entry name" value="FAD/NAD-bd_sf"/>
</dbReference>
<evidence type="ECO:0000259" key="5">
    <source>
        <dbReference type="Pfam" id="PF25413"/>
    </source>
</evidence>
<dbReference type="Pfam" id="PF01494">
    <property type="entry name" value="FAD_binding_3"/>
    <property type="match status" value="1"/>
</dbReference>
<dbReference type="GO" id="GO:0005737">
    <property type="term" value="C:cytoplasm"/>
    <property type="evidence" value="ECO:0007669"/>
    <property type="project" value="UniProtKB-SubCell"/>
</dbReference>
<dbReference type="AlphaFoldDB" id="A0A9Q1BSS6"/>
<proteinExistence type="predicted"/>
<protein>
    <submittedName>
        <fullName evidence="6">[F-actin]-monooxygenase MICAL3</fullName>
    </submittedName>
</protein>
<evidence type="ECO:0000256" key="3">
    <source>
        <dbReference type="SAM" id="MobiDB-lite"/>
    </source>
</evidence>
<keyword evidence="7" id="KW-1185">Reference proteome</keyword>
<dbReference type="OrthoDB" id="20799at2759"/>
<dbReference type="InterPro" id="IPR050540">
    <property type="entry name" value="F-actin_Monoox_Mical"/>
</dbReference>
<dbReference type="GO" id="GO:0071949">
    <property type="term" value="F:FAD binding"/>
    <property type="evidence" value="ECO:0007669"/>
    <property type="project" value="InterPro"/>
</dbReference>
<dbReference type="Pfam" id="PF25413">
    <property type="entry name" value="Rossman_Mical"/>
    <property type="match status" value="1"/>
</dbReference>
<dbReference type="EMBL" id="JAIZAY010000012">
    <property type="protein sequence ID" value="KAJ8032018.1"/>
    <property type="molecule type" value="Genomic_DNA"/>
</dbReference>
<evidence type="ECO:0000313" key="7">
    <source>
        <dbReference type="Proteomes" id="UP001152320"/>
    </source>
</evidence>
<reference evidence="6" key="1">
    <citation type="submission" date="2021-10" db="EMBL/GenBank/DDBJ databases">
        <title>Tropical sea cucumber genome reveals ecological adaptation and Cuvierian tubules defense mechanism.</title>
        <authorList>
            <person name="Chen T."/>
        </authorList>
    </citation>
    <scope>NUCLEOTIDE SEQUENCE</scope>
    <source>
        <strain evidence="6">Nanhai2018</strain>
        <tissue evidence="6">Muscle</tissue>
    </source>
</reference>
<dbReference type="PANTHER" id="PTHR23167">
    <property type="entry name" value="CALPONIN HOMOLOGY DOMAIN-CONTAINING PROTEIN DDB_G0272472-RELATED"/>
    <property type="match status" value="1"/>
</dbReference>
<gene>
    <name evidence="6" type="ORF">HOLleu_25419</name>
</gene>
<dbReference type="InterPro" id="IPR057494">
    <property type="entry name" value="Rossman_Mical"/>
</dbReference>